<dbReference type="InterPro" id="IPR001328">
    <property type="entry name" value="Pept_tRNA_hydro"/>
</dbReference>
<organism evidence="6 7">
    <name type="scientific">Glonium stellatum</name>
    <dbReference type="NCBI Taxonomy" id="574774"/>
    <lineage>
        <taxon>Eukaryota</taxon>
        <taxon>Fungi</taxon>
        <taxon>Dikarya</taxon>
        <taxon>Ascomycota</taxon>
        <taxon>Pezizomycotina</taxon>
        <taxon>Dothideomycetes</taxon>
        <taxon>Pleosporomycetidae</taxon>
        <taxon>Gloniales</taxon>
        <taxon>Gloniaceae</taxon>
        <taxon>Glonium</taxon>
    </lineage>
</organism>
<proteinExistence type="inferred from homology"/>
<evidence type="ECO:0000256" key="5">
    <source>
        <dbReference type="ARBA" id="ARBA00038063"/>
    </source>
</evidence>
<dbReference type="EMBL" id="KV750387">
    <property type="protein sequence ID" value="OCL05042.1"/>
    <property type="molecule type" value="Genomic_DNA"/>
</dbReference>
<comment type="similarity">
    <text evidence="5">Belongs to the PTH family.</text>
</comment>
<dbReference type="AlphaFoldDB" id="A0A8E2JPW6"/>
<reference evidence="6 7" key="1">
    <citation type="journal article" date="2016" name="Nat. Commun.">
        <title>Ectomycorrhizal ecology is imprinted in the genome of the dominant symbiotic fungus Cenococcum geophilum.</title>
        <authorList>
            <consortium name="DOE Joint Genome Institute"/>
            <person name="Peter M."/>
            <person name="Kohler A."/>
            <person name="Ohm R.A."/>
            <person name="Kuo A."/>
            <person name="Krutzmann J."/>
            <person name="Morin E."/>
            <person name="Arend M."/>
            <person name="Barry K.W."/>
            <person name="Binder M."/>
            <person name="Choi C."/>
            <person name="Clum A."/>
            <person name="Copeland A."/>
            <person name="Grisel N."/>
            <person name="Haridas S."/>
            <person name="Kipfer T."/>
            <person name="LaButti K."/>
            <person name="Lindquist E."/>
            <person name="Lipzen A."/>
            <person name="Maire R."/>
            <person name="Meier B."/>
            <person name="Mihaltcheva S."/>
            <person name="Molinier V."/>
            <person name="Murat C."/>
            <person name="Poggeler S."/>
            <person name="Quandt C.A."/>
            <person name="Sperisen C."/>
            <person name="Tritt A."/>
            <person name="Tisserant E."/>
            <person name="Crous P.W."/>
            <person name="Henrissat B."/>
            <person name="Nehls U."/>
            <person name="Egli S."/>
            <person name="Spatafora J.W."/>
            <person name="Grigoriev I.V."/>
            <person name="Martin F.M."/>
        </authorList>
    </citation>
    <scope>NUCLEOTIDE SEQUENCE [LARGE SCALE GENOMIC DNA]</scope>
    <source>
        <strain evidence="6 7">CBS 207.34</strain>
    </source>
</reference>
<dbReference type="InterPro" id="IPR036416">
    <property type="entry name" value="Pept_tRNA_hydro_sf"/>
</dbReference>
<evidence type="ECO:0000256" key="3">
    <source>
        <dbReference type="ARBA" id="ARBA00022801"/>
    </source>
</evidence>
<name>A0A8E2JPW6_9PEZI</name>
<keyword evidence="2" id="KW-0820">tRNA-binding</keyword>
<evidence type="ECO:0000256" key="4">
    <source>
        <dbReference type="ARBA" id="ARBA00022884"/>
    </source>
</evidence>
<keyword evidence="4" id="KW-0694">RNA-binding</keyword>
<dbReference type="PROSITE" id="PS01196">
    <property type="entry name" value="PEPT_TRNA_HYDROL_2"/>
    <property type="match status" value="1"/>
</dbReference>
<evidence type="ECO:0000256" key="1">
    <source>
        <dbReference type="ARBA" id="ARBA00013260"/>
    </source>
</evidence>
<keyword evidence="3 6" id="KW-0378">Hydrolase</keyword>
<dbReference type="GO" id="GO:0000049">
    <property type="term" value="F:tRNA binding"/>
    <property type="evidence" value="ECO:0007669"/>
    <property type="project" value="UniProtKB-KW"/>
</dbReference>
<dbReference type="OrthoDB" id="1711136at2759"/>
<sequence length="212" mass="23169">MSRANLPLLVASIGNPAPAYTNTLHSAGHAILNRIQVVRPFTPFEKNKKLAGGLVSVPITKSRVSLLPFFGEGGRRYELQPEDDHWTLWQSPSLMNVSGKPLGTAWKAWEKDRGMGGVLVVIHDELEKELGKVSLRRGGSARGHNGLKSIQAALPNTPWVRIGIGIGRPASREPADVARYVLKKMSQNELATIEDSVGEVIELLRDIAEGKR</sequence>
<accession>A0A8E2JPW6</accession>
<dbReference type="Pfam" id="PF01195">
    <property type="entry name" value="Pept_tRNA_hydro"/>
    <property type="match status" value="1"/>
</dbReference>
<dbReference type="InterPro" id="IPR018171">
    <property type="entry name" value="Pept_tRNA_hydro_CS"/>
</dbReference>
<dbReference type="GO" id="GO:0004045">
    <property type="term" value="F:peptidyl-tRNA hydrolase activity"/>
    <property type="evidence" value="ECO:0007669"/>
    <property type="project" value="UniProtKB-EC"/>
</dbReference>
<evidence type="ECO:0000313" key="7">
    <source>
        <dbReference type="Proteomes" id="UP000250140"/>
    </source>
</evidence>
<dbReference type="SUPFAM" id="SSF53178">
    <property type="entry name" value="Peptidyl-tRNA hydrolase-like"/>
    <property type="match status" value="1"/>
</dbReference>
<dbReference type="NCBIfam" id="TIGR00447">
    <property type="entry name" value="pth"/>
    <property type="match status" value="1"/>
</dbReference>
<dbReference type="PANTHER" id="PTHR17224">
    <property type="entry name" value="PEPTIDYL-TRNA HYDROLASE"/>
    <property type="match status" value="1"/>
</dbReference>
<evidence type="ECO:0000256" key="2">
    <source>
        <dbReference type="ARBA" id="ARBA00022555"/>
    </source>
</evidence>
<evidence type="ECO:0000313" key="6">
    <source>
        <dbReference type="EMBL" id="OCL05042.1"/>
    </source>
</evidence>
<dbReference type="Proteomes" id="UP000250140">
    <property type="component" value="Unassembled WGS sequence"/>
</dbReference>
<keyword evidence="7" id="KW-1185">Reference proteome</keyword>
<protein>
    <recommendedName>
        <fullName evidence="1">peptidyl-tRNA hydrolase</fullName>
        <ecNumber evidence="1">3.1.1.29</ecNumber>
    </recommendedName>
</protein>
<dbReference type="Gene3D" id="3.40.50.1470">
    <property type="entry name" value="Peptidyl-tRNA hydrolase"/>
    <property type="match status" value="1"/>
</dbReference>
<dbReference type="PANTHER" id="PTHR17224:SF1">
    <property type="entry name" value="PEPTIDYL-TRNA HYDROLASE"/>
    <property type="match status" value="1"/>
</dbReference>
<gene>
    <name evidence="6" type="ORF">AOQ84DRAFT_345352</name>
</gene>
<dbReference type="EC" id="3.1.1.29" evidence="1"/>